<proteinExistence type="predicted"/>
<evidence type="ECO:0008006" key="4">
    <source>
        <dbReference type="Google" id="ProtNLM"/>
    </source>
</evidence>
<sequence>MSVSRLPPEIWLLILECLPPSFFQEDIRRLALSRRWYSLAFPTFFPRIEYTPKVISRLVNRKSKALIKARAVLRKSLRTVNIVLDGMAPWSDLDNMCFDTASNLIAFCAMLADFKELRTVCFTARWPNRQWLADPLHVDYLPLKSMQPFLNMFQLPHLTVLDLDLCGTEVTEDSRSNPRAPVHFCHWIKPLLSQLHTLRLRTRRICREAVRPLQGQTLSIKNLTIHIYLGKVSDSNPKLNSARLCRSPNSWEWINPATELRSELRRLAAKITPPKRVQIVHLAPTGEVHTWDASTDECVLDRSEPKRSFPMFGNVRDAKVVDCVGRAGANEDSDIVGTGDGTVVSGTLGSTPTAGGARKAPSQGIGEGLI</sequence>
<evidence type="ECO:0000313" key="3">
    <source>
        <dbReference type="Proteomes" id="UP001172102"/>
    </source>
</evidence>
<dbReference type="Proteomes" id="UP001172102">
    <property type="component" value="Unassembled WGS sequence"/>
</dbReference>
<name>A0AA39ZVZ9_9PEZI</name>
<dbReference type="AlphaFoldDB" id="A0AA39ZVZ9"/>
<dbReference type="EMBL" id="JAUKUA010000007">
    <property type="protein sequence ID" value="KAK0704668.1"/>
    <property type="molecule type" value="Genomic_DNA"/>
</dbReference>
<evidence type="ECO:0000256" key="1">
    <source>
        <dbReference type="SAM" id="MobiDB-lite"/>
    </source>
</evidence>
<protein>
    <recommendedName>
        <fullName evidence="4">F-box domain-containing protein</fullName>
    </recommendedName>
</protein>
<feature type="region of interest" description="Disordered" evidence="1">
    <location>
        <begin position="346"/>
        <end position="370"/>
    </location>
</feature>
<keyword evidence="3" id="KW-1185">Reference proteome</keyword>
<gene>
    <name evidence="2" type="ORF">B0H67DRAFT_603733</name>
</gene>
<comment type="caution">
    <text evidence="2">The sequence shown here is derived from an EMBL/GenBank/DDBJ whole genome shotgun (WGS) entry which is preliminary data.</text>
</comment>
<organism evidence="2 3">
    <name type="scientific">Lasiosphaeris hirsuta</name>
    <dbReference type="NCBI Taxonomy" id="260670"/>
    <lineage>
        <taxon>Eukaryota</taxon>
        <taxon>Fungi</taxon>
        <taxon>Dikarya</taxon>
        <taxon>Ascomycota</taxon>
        <taxon>Pezizomycotina</taxon>
        <taxon>Sordariomycetes</taxon>
        <taxon>Sordariomycetidae</taxon>
        <taxon>Sordariales</taxon>
        <taxon>Lasiosphaeriaceae</taxon>
        <taxon>Lasiosphaeris</taxon>
    </lineage>
</organism>
<reference evidence="2" key="1">
    <citation type="submission" date="2023-06" db="EMBL/GenBank/DDBJ databases">
        <title>Genome-scale phylogeny and comparative genomics of the fungal order Sordariales.</title>
        <authorList>
            <consortium name="Lawrence Berkeley National Laboratory"/>
            <person name="Hensen N."/>
            <person name="Bonometti L."/>
            <person name="Westerberg I."/>
            <person name="Brannstrom I.O."/>
            <person name="Guillou S."/>
            <person name="Cros-Aarteil S."/>
            <person name="Calhoun S."/>
            <person name="Haridas S."/>
            <person name="Kuo A."/>
            <person name="Mondo S."/>
            <person name="Pangilinan J."/>
            <person name="Riley R."/>
            <person name="Labutti K."/>
            <person name="Andreopoulos B."/>
            <person name="Lipzen A."/>
            <person name="Chen C."/>
            <person name="Yanf M."/>
            <person name="Daum C."/>
            <person name="Ng V."/>
            <person name="Clum A."/>
            <person name="Steindorff A."/>
            <person name="Ohm R."/>
            <person name="Martin F."/>
            <person name="Silar P."/>
            <person name="Natvig D."/>
            <person name="Lalanne C."/>
            <person name="Gautier V."/>
            <person name="Ament-Velasquez S.L."/>
            <person name="Kruys A."/>
            <person name="Hutchinson M.I."/>
            <person name="Powell A.J."/>
            <person name="Barry K."/>
            <person name="Miller A.N."/>
            <person name="Grigoriev I.V."/>
            <person name="Debuchy R."/>
            <person name="Gladieux P."/>
            <person name="Thoren M.H."/>
            <person name="Johannesson H."/>
        </authorList>
    </citation>
    <scope>NUCLEOTIDE SEQUENCE</scope>
    <source>
        <strain evidence="2">SMH4607-1</strain>
    </source>
</reference>
<dbReference type="CDD" id="cd09917">
    <property type="entry name" value="F-box_SF"/>
    <property type="match status" value="1"/>
</dbReference>
<evidence type="ECO:0000313" key="2">
    <source>
        <dbReference type="EMBL" id="KAK0704668.1"/>
    </source>
</evidence>
<accession>A0AA39ZVZ9</accession>